<reference evidence="5 6" key="1">
    <citation type="submission" date="2025-05" db="UniProtKB">
        <authorList>
            <consortium name="RefSeq"/>
        </authorList>
    </citation>
    <scope>IDENTIFICATION</scope>
    <source>
        <tissue evidence="5 6">Seedling</tissue>
    </source>
</reference>
<feature type="region of interest" description="Disordered" evidence="2">
    <location>
        <begin position="678"/>
        <end position="704"/>
    </location>
</feature>
<keyword evidence="1" id="KW-0694">RNA-binding</keyword>
<dbReference type="SMART" id="SM00360">
    <property type="entry name" value="RRM"/>
    <property type="match status" value="1"/>
</dbReference>
<gene>
    <name evidence="5 6" type="primary">LOC107433025</name>
</gene>
<evidence type="ECO:0000313" key="6">
    <source>
        <dbReference type="RefSeq" id="XP_048320999.2"/>
    </source>
</evidence>
<dbReference type="Pfam" id="PF00076">
    <property type="entry name" value="RRM_1"/>
    <property type="match status" value="1"/>
</dbReference>
<name>A0A6P4ASG5_ZIZJJ</name>
<dbReference type="PANTHER" id="PTHR23099:SF0">
    <property type="entry name" value="GERM CELL NUCLEAR ACIDIC PROTEIN"/>
    <property type="match status" value="1"/>
</dbReference>
<feature type="region of interest" description="Disordered" evidence="2">
    <location>
        <begin position="274"/>
        <end position="327"/>
    </location>
</feature>
<dbReference type="InterPro" id="IPR012677">
    <property type="entry name" value="Nucleotide-bd_a/b_plait_sf"/>
</dbReference>
<dbReference type="InterPro" id="IPR035979">
    <property type="entry name" value="RBD_domain_sf"/>
</dbReference>
<accession>A0A6P4ASG5</accession>
<organism evidence="4 5">
    <name type="scientific">Ziziphus jujuba</name>
    <name type="common">Chinese jujube</name>
    <name type="synonym">Ziziphus sativa</name>
    <dbReference type="NCBI Taxonomy" id="326968"/>
    <lineage>
        <taxon>Eukaryota</taxon>
        <taxon>Viridiplantae</taxon>
        <taxon>Streptophyta</taxon>
        <taxon>Embryophyta</taxon>
        <taxon>Tracheophyta</taxon>
        <taxon>Spermatophyta</taxon>
        <taxon>Magnoliopsida</taxon>
        <taxon>eudicotyledons</taxon>
        <taxon>Gunneridae</taxon>
        <taxon>Pentapetalae</taxon>
        <taxon>rosids</taxon>
        <taxon>fabids</taxon>
        <taxon>Rosales</taxon>
        <taxon>Rhamnaceae</taxon>
        <taxon>Paliureae</taxon>
        <taxon>Ziziphus</taxon>
    </lineage>
</organism>
<feature type="compositionally biased region" description="Polar residues" evidence="2">
    <location>
        <begin position="694"/>
        <end position="703"/>
    </location>
</feature>
<evidence type="ECO:0000256" key="1">
    <source>
        <dbReference type="PROSITE-ProRule" id="PRU00176"/>
    </source>
</evidence>
<feature type="compositionally biased region" description="Low complexity" evidence="2">
    <location>
        <begin position="424"/>
        <end position="440"/>
    </location>
</feature>
<evidence type="ECO:0000313" key="5">
    <source>
        <dbReference type="RefSeq" id="XP_015899752.3"/>
    </source>
</evidence>
<dbReference type="PROSITE" id="PS50102">
    <property type="entry name" value="RRM"/>
    <property type="match status" value="1"/>
</dbReference>
<evidence type="ECO:0000313" key="4">
    <source>
        <dbReference type="Proteomes" id="UP001652623"/>
    </source>
</evidence>
<feature type="compositionally biased region" description="Acidic residues" evidence="2">
    <location>
        <begin position="517"/>
        <end position="532"/>
    </location>
</feature>
<feature type="compositionally biased region" description="Basic and acidic residues" evidence="2">
    <location>
        <begin position="607"/>
        <end position="618"/>
    </location>
</feature>
<dbReference type="Gene3D" id="3.30.70.330">
    <property type="match status" value="1"/>
</dbReference>
<feature type="compositionally biased region" description="Polar residues" evidence="2">
    <location>
        <begin position="311"/>
        <end position="320"/>
    </location>
</feature>
<dbReference type="RefSeq" id="XP_048320999.2">
    <property type="nucleotide sequence ID" value="XM_048465042.2"/>
</dbReference>
<feature type="compositionally biased region" description="Polar residues" evidence="2">
    <location>
        <begin position="731"/>
        <end position="747"/>
    </location>
</feature>
<feature type="compositionally biased region" description="Polar residues" evidence="2">
    <location>
        <begin position="623"/>
        <end position="634"/>
    </location>
</feature>
<sequence length="787" mass="87342">MAEDIRNAKMMPLRIFVGGLGESIVENEVSRIFESVGGVVEGVELVRTKGRSFAYVDFLPSSDKSLSKLFGTYNGCVWKGGRLRLEKAKEHYLLRLRREWAEDSAQVATVDTSELPKNLNPSEKKQLQIFFPRLRKVKSIPFSGTGKHKYSFQRVEVPSLPTHFCDCEEHSYPSQTEIKKRSRGLEEQSGGMTREELNIMNAVMERLFEKQNSSVLTHNKTASCNNKGNSLKSIDEQHFDEDEADEDNLIINVVRKGNEREALLGSWEEPKVSENKTWATGTKKGSLEDVSGLKKQNNNQLPNKKRKTLLNDESSGNPYNISGGKKNLLTHSNNSGIVMAAQTADPESAIQLSTDHVSWSQKSSWKELVGDRGTNAFSISRLVPGLAATVEGQQRSDAPNVPNSNSKNQKLVGEEDLNSDRENQNLQSNEELNSNSKSQNVESDEELNSDSKIQNLESDKELNSSSESQNLESDEELNSNSENQNLESDEELNSDGGNQNLESAEKLNSDTENQNSESDEELNSNMESDEELNCNSKNQNLESDEELCSDSENQNLESDKELNAGGENQNSESDEELNSNTKNQNSESDKELNTDTKIQNMEINEELEGKLEGGDGLREAQPTEPNVVSTQSGRGTAWRKKSSWTQLVNNTNSSFSITELLPGINFEQQTQVEPKGMEIASSTNGKPNKRVKQDSNSVKNGSTALRIGKEVDVSVIAPQEDQRTVVAKNEPSGSVSQEKCSSAKQTSARSVEIGETCSFMRNASSLKQWAKTKAALNGSLKRKRKEK</sequence>
<evidence type="ECO:0000256" key="2">
    <source>
        <dbReference type="SAM" id="MobiDB-lite"/>
    </source>
</evidence>
<feature type="region of interest" description="Disordered" evidence="2">
    <location>
        <begin position="391"/>
        <end position="641"/>
    </location>
</feature>
<proteinExistence type="predicted"/>
<dbReference type="RefSeq" id="XP_015899752.3">
    <property type="nucleotide sequence ID" value="XM_016044266.4"/>
</dbReference>
<dbReference type="SUPFAM" id="SSF54928">
    <property type="entry name" value="RNA-binding domain, RBD"/>
    <property type="match status" value="1"/>
</dbReference>
<feature type="domain" description="RRM" evidence="3">
    <location>
        <begin position="13"/>
        <end position="90"/>
    </location>
</feature>
<keyword evidence="4" id="KW-1185">Reference proteome</keyword>
<dbReference type="InterPro" id="IPR000504">
    <property type="entry name" value="RRM_dom"/>
</dbReference>
<dbReference type="GeneID" id="107433025"/>
<feature type="region of interest" description="Disordered" evidence="2">
    <location>
        <begin position="722"/>
        <end position="747"/>
    </location>
</feature>
<protein>
    <submittedName>
        <fullName evidence="5 6">Protein REPRESSOR OF SILENCING 3</fullName>
    </submittedName>
</protein>
<dbReference type="PANTHER" id="PTHR23099">
    <property type="entry name" value="TRANSCRIPTIONAL REGULATOR"/>
    <property type="match status" value="1"/>
</dbReference>
<feature type="compositionally biased region" description="Polar residues" evidence="2">
    <location>
        <begin position="391"/>
        <end position="409"/>
    </location>
</feature>
<dbReference type="Proteomes" id="UP001652623">
    <property type="component" value="Chromosome 11"/>
</dbReference>
<evidence type="ECO:0000259" key="3">
    <source>
        <dbReference type="PROSITE" id="PS50102"/>
    </source>
</evidence>
<feature type="compositionally biased region" description="Low complexity" evidence="2">
    <location>
        <begin position="293"/>
        <end position="302"/>
    </location>
</feature>